<proteinExistence type="predicted"/>
<organism evidence="1 2">
    <name type="scientific">Candidatus Methanodesulfokora washburnensis</name>
    <dbReference type="NCBI Taxonomy" id="2478471"/>
    <lineage>
        <taxon>Archaea</taxon>
        <taxon>Thermoproteota</taxon>
        <taxon>Candidatus Korarchaeia</taxon>
        <taxon>Candidatus Korarchaeia incertae sedis</taxon>
        <taxon>Candidatus Methanodesulfokora</taxon>
    </lineage>
</organism>
<dbReference type="Proteomes" id="UP000316217">
    <property type="component" value="Unassembled WGS sequence"/>
</dbReference>
<name>A0A520KP84_9CREN</name>
<reference evidence="1 2" key="1">
    <citation type="journal article" date="2019" name="Nat. Microbiol.">
        <title>Wide diversity of methane and short-chain alkane metabolisms in uncultured archaea.</title>
        <authorList>
            <person name="Borrel G."/>
            <person name="Adam P.S."/>
            <person name="McKay L.J."/>
            <person name="Chen L.X."/>
            <person name="Sierra-Garcia I.N."/>
            <person name="Sieber C.M."/>
            <person name="Letourneur Q."/>
            <person name="Ghozlane A."/>
            <person name="Andersen G.L."/>
            <person name="Li W.J."/>
            <person name="Hallam S.J."/>
            <person name="Muyzer G."/>
            <person name="de Oliveira V.M."/>
            <person name="Inskeep W.P."/>
            <person name="Banfield J.F."/>
            <person name="Gribaldo S."/>
        </authorList>
    </citation>
    <scope>NUCLEOTIDE SEQUENCE [LARGE SCALE GENOMIC DNA]</scope>
    <source>
        <strain evidence="1">NM4</strain>
    </source>
</reference>
<sequence>MPRIDVYLSDDKTSLYIEKAVNTLKPSLKKLYGYDVRIVKVKDSTSALIALREGLMNYRP</sequence>
<dbReference type="AlphaFoldDB" id="A0A520KP84"/>
<accession>A0A520KP84</accession>
<gene>
    <name evidence="1" type="ORF">EF810_01245</name>
</gene>
<dbReference type="EMBL" id="RXII01000021">
    <property type="protein sequence ID" value="RZN63202.1"/>
    <property type="molecule type" value="Genomic_DNA"/>
</dbReference>
<evidence type="ECO:0000313" key="2">
    <source>
        <dbReference type="Proteomes" id="UP000316217"/>
    </source>
</evidence>
<protein>
    <submittedName>
        <fullName evidence="1">Uncharacterized protein</fullName>
    </submittedName>
</protein>
<evidence type="ECO:0000313" key="1">
    <source>
        <dbReference type="EMBL" id="RZN63202.1"/>
    </source>
</evidence>
<comment type="caution">
    <text evidence="1">The sequence shown here is derived from an EMBL/GenBank/DDBJ whole genome shotgun (WGS) entry which is preliminary data.</text>
</comment>